<keyword evidence="4 7" id="KW-0378">Hydrolase</keyword>
<dbReference type="GO" id="GO:0008233">
    <property type="term" value="F:peptidase activity"/>
    <property type="evidence" value="ECO:0007669"/>
    <property type="project" value="UniProtKB-KW"/>
</dbReference>
<name>A0A6I4IZH0_9SPHN</name>
<dbReference type="InterPro" id="IPR036264">
    <property type="entry name" value="Bact_exopeptidase_dim_dom"/>
</dbReference>
<evidence type="ECO:0000256" key="2">
    <source>
        <dbReference type="ARBA" id="ARBA00022670"/>
    </source>
</evidence>
<evidence type="ECO:0000256" key="4">
    <source>
        <dbReference type="ARBA" id="ARBA00022801"/>
    </source>
</evidence>
<dbReference type="Proteomes" id="UP000441389">
    <property type="component" value="Unassembled WGS sequence"/>
</dbReference>
<dbReference type="InterPro" id="IPR047177">
    <property type="entry name" value="Pept_M20A"/>
</dbReference>
<dbReference type="Pfam" id="PF07687">
    <property type="entry name" value="M20_dimer"/>
    <property type="match status" value="1"/>
</dbReference>
<keyword evidence="8" id="KW-1185">Reference proteome</keyword>
<gene>
    <name evidence="7" type="ORF">GON01_07000</name>
</gene>
<comment type="caution">
    <text evidence="7">The sequence shown here is derived from an EMBL/GenBank/DDBJ whole genome shotgun (WGS) entry which is preliminary data.</text>
</comment>
<dbReference type="AlphaFoldDB" id="A0A6I4IZH0"/>
<organism evidence="7 8">
    <name type="scientific">Sphingomonas horti</name>
    <dbReference type="NCBI Taxonomy" id="2682842"/>
    <lineage>
        <taxon>Bacteria</taxon>
        <taxon>Pseudomonadati</taxon>
        <taxon>Pseudomonadota</taxon>
        <taxon>Alphaproteobacteria</taxon>
        <taxon>Sphingomonadales</taxon>
        <taxon>Sphingomonadaceae</taxon>
        <taxon>Sphingomonas</taxon>
    </lineage>
</organism>
<evidence type="ECO:0000259" key="6">
    <source>
        <dbReference type="Pfam" id="PF07687"/>
    </source>
</evidence>
<protein>
    <submittedName>
        <fullName evidence="7">M20/M25/M40 family metallo-hydrolase</fullName>
    </submittedName>
</protein>
<dbReference type="Gene3D" id="3.40.630.10">
    <property type="entry name" value="Zn peptidases"/>
    <property type="match status" value="1"/>
</dbReference>
<evidence type="ECO:0000313" key="7">
    <source>
        <dbReference type="EMBL" id="MVO77682.1"/>
    </source>
</evidence>
<evidence type="ECO:0000256" key="5">
    <source>
        <dbReference type="ARBA" id="ARBA00022833"/>
    </source>
</evidence>
<dbReference type="NCBIfam" id="NF006596">
    <property type="entry name" value="PRK09133.1"/>
    <property type="match status" value="1"/>
</dbReference>
<evidence type="ECO:0000256" key="1">
    <source>
        <dbReference type="ARBA" id="ARBA00006247"/>
    </source>
</evidence>
<dbReference type="Gene3D" id="1.10.150.900">
    <property type="match status" value="1"/>
</dbReference>
<dbReference type="EMBL" id="WQMS01000007">
    <property type="protein sequence ID" value="MVO77682.1"/>
    <property type="molecule type" value="Genomic_DNA"/>
</dbReference>
<dbReference type="PANTHER" id="PTHR45962:SF1">
    <property type="entry name" value="N-FATTY-ACYL-AMINO ACID SYNTHASE_HYDROLASE PM20D1"/>
    <property type="match status" value="1"/>
</dbReference>
<dbReference type="InterPro" id="IPR002933">
    <property type="entry name" value="Peptidase_M20"/>
</dbReference>
<reference evidence="7 8" key="1">
    <citation type="submission" date="2019-12" db="EMBL/GenBank/DDBJ databases">
        <authorList>
            <person name="Huq M.A."/>
        </authorList>
    </citation>
    <scope>NUCLEOTIDE SEQUENCE [LARGE SCALE GENOMIC DNA]</scope>
    <source>
        <strain evidence="7 8">MAH-20</strain>
    </source>
</reference>
<dbReference type="GO" id="GO:0046872">
    <property type="term" value="F:metal ion binding"/>
    <property type="evidence" value="ECO:0007669"/>
    <property type="project" value="UniProtKB-KW"/>
</dbReference>
<keyword evidence="5" id="KW-0862">Zinc</keyword>
<dbReference type="SUPFAM" id="SSF55031">
    <property type="entry name" value="Bacterial exopeptidase dimerisation domain"/>
    <property type="match status" value="1"/>
</dbReference>
<dbReference type="InterPro" id="IPR011650">
    <property type="entry name" value="Peptidase_M20_dimer"/>
</dbReference>
<dbReference type="SUPFAM" id="SSF53187">
    <property type="entry name" value="Zn-dependent exopeptidases"/>
    <property type="match status" value="1"/>
</dbReference>
<comment type="similarity">
    <text evidence="1">Belongs to the peptidase M20A family.</text>
</comment>
<evidence type="ECO:0000313" key="8">
    <source>
        <dbReference type="Proteomes" id="UP000441389"/>
    </source>
</evidence>
<proteinExistence type="inferred from homology"/>
<sequence>MWAPAFAGVRGERDLIKSFLSAASAAVLLAQPLAAQTLRPDQAKFRELYQELVETNTTLSAGSCTAAAEKMAARLKAAGYSDQELTLFSVPEHPKEGGLVAVLKGSDAKAKPMLLLAHLDVVEAKPEDWSRDPFKLVEENGFFYARGSADDKSMAAIWTDSLIRYNQEGFRPKRTIKMALTCGEETTYAFNGADWLAKNRPELVAAEFALNEGGGGRLDAQGNRQVLAIQVGEKAAQNYTLETTNPGGHSSQPVPDNAIYELADAIEAIRGYEFPVRFNETTRAFFTGTSAAVGGEMGAAIKALLADPGDKAADAIVSRDKTFHSTLRTTCVATLLKAGHAENALPQRATANVNCRIFPGETVQGTLAQLRTLAGPKVKVSANAPIRPTAISPALDPKILGPIKTVAAKHFPGVPLLPIMSTGATDGIFLEAIGIPVYGVPGIFFESDLNGAHGLNERMRVRSLYEGRDYLYDLVKVYANQG</sequence>
<feature type="domain" description="Peptidase M20 dimerisation" evidence="6">
    <location>
        <begin position="232"/>
        <end position="375"/>
    </location>
</feature>
<dbReference type="Gene3D" id="3.30.70.360">
    <property type="match status" value="1"/>
</dbReference>
<dbReference type="PANTHER" id="PTHR45962">
    <property type="entry name" value="N-FATTY-ACYL-AMINO ACID SYNTHASE/HYDROLASE PM20D1"/>
    <property type="match status" value="1"/>
</dbReference>
<dbReference type="GO" id="GO:0006508">
    <property type="term" value="P:proteolysis"/>
    <property type="evidence" value="ECO:0007669"/>
    <property type="project" value="UniProtKB-KW"/>
</dbReference>
<evidence type="ECO:0000256" key="3">
    <source>
        <dbReference type="ARBA" id="ARBA00022723"/>
    </source>
</evidence>
<dbReference type="Pfam" id="PF01546">
    <property type="entry name" value="Peptidase_M20"/>
    <property type="match status" value="1"/>
</dbReference>
<accession>A0A6I4IZH0</accession>
<keyword evidence="3" id="KW-0479">Metal-binding</keyword>
<keyword evidence="2" id="KW-0645">Protease</keyword>